<geneLocation type="plasmid" evidence="1">
    <name>pRGFK1072</name>
</geneLocation>
<reference evidence="1" key="1">
    <citation type="submission" date="2015-06" db="EMBL/GenBank/DDBJ databases">
        <authorList>
            <person name="Joergensen T."/>
        </authorList>
    </citation>
    <scope>NUCLEOTIDE SEQUENCE</scope>
    <source>
        <plasmid evidence="1">pRGFK1072</plasmid>
    </source>
</reference>
<name>A0A0H5Q3C0_9ZZZZ</name>
<organism evidence="1">
    <name type="scientific">uncultured prokaryote</name>
    <dbReference type="NCBI Taxonomy" id="198431"/>
    <lineage>
        <taxon>unclassified sequences</taxon>
        <taxon>environmental samples</taxon>
    </lineage>
</organism>
<accession>A0A0H5Q3C0</accession>
<keyword evidence="1" id="KW-0614">Plasmid</keyword>
<sequence>MHQIDLIPWNEISPGRYQHIVRVIRSHYWYIRNLRGGKFGQARLRKEYRKVEVLKDELLLAGYEKRHVLDLLACCRGSCLATKWPFSYCEHCGAGGRPKETEYKRQVAFQQPNI</sequence>
<proteinExistence type="predicted"/>
<dbReference type="EMBL" id="LN853653">
    <property type="protein sequence ID" value="CRY96378.1"/>
    <property type="molecule type" value="Genomic_DNA"/>
</dbReference>
<dbReference type="AlphaFoldDB" id="A0A0H5Q3C0"/>
<reference evidence="1" key="2">
    <citation type="submission" date="2015-07" db="EMBL/GenBank/DDBJ databases">
        <title>Plasmids, circular viruses and viroids from rat gut.</title>
        <authorList>
            <person name="Jorgensen T.J."/>
            <person name="Hansen M.A."/>
            <person name="Xu Z."/>
            <person name="Tabak M.A."/>
            <person name="Sorensen S.J."/>
            <person name="Hansen L.H."/>
        </authorList>
    </citation>
    <scope>NUCLEOTIDE SEQUENCE</scope>
    <source>
        <plasmid evidence="1">pRGFK1072</plasmid>
    </source>
</reference>
<protein>
    <submittedName>
        <fullName evidence="1">Uncharacterized protein</fullName>
    </submittedName>
</protein>
<evidence type="ECO:0000313" key="1">
    <source>
        <dbReference type="EMBL" id="CRY96378.1"/>
    </source>
</evidence>